<sequence>MSKDKSNENAEIGSCDPSLWLRKQVDEKDKEIAKLRRWLVFVFFAFIVSAVLAMIIFAAFNAYPKVGKYKTANKLQLLNQKPKSKMNN</sequence>
<dbReference type="EMBL" id="JARTMM010000075">
    <property type="protein sequence ID" value="MDK4883115.1"/>
    <property type="molecule type" value="Genomic_DNA"/>
</dbReference>
<reference evidence="3 4" key="1">
    <citation type="journal article" date="2023" name="Nat. Commun.">
        <title>Genomic dissection of endemic carbapenem resistance reveals metallo-beta-lactamase dissemination through clonal, plasmid and integron transfer.</title>
        <authorList>
            <person name="Macesic N."/>
            <person name="Hawkey J."/>
            <person name="Vezina B."/>
            <person name="Wisniewski J.A."/>
            <person name="Cottingham H."/>
            <person name="Blakeway L.V."/>
            <person name="Harshegyi T."/>
            <person name="Pragastis K."/>
            <person name="Badoordeen G.Z."/>
            <person name="Dennison A."/>
            <person name="Spelman D.W."/>
            <person name="Jenney A.W.J."/>
            <person name="Peleg A.Y."/>
        </authorList>
    </citation>
    <scope>NUCLEOTIDE SEQUENCE [LARGE SCALE GENOMIC DNA]</scope>
    <source>
        <strain evidence="3 4">CPO519</strain>
    </source>
</reference>
<keyword evidence="1" id="KW-0472">Membrane</keyword>
<evidence type="ECO:0000313" key="4">
    <source>
        <dbReference type="Proteomes" id="UP001174156"/>
    </source>
</evidence>
<keyword evidence="1" id="KW-0812">Transmembrane</keyword>
<feature type="transmembrane region" description="Helical" evidence="1">
    <location>
        <begin position="38"/>
        <end position="60"/>
    </location>
</feature>
<evidence type="ECO:0000313" key="2">
    <source>
        <dbReference type="EMBL" id="MDK4883115.1"/>
    </source>
</evidence>
<dbReference type="AlphaFoldDB" id="A0AA90HWG3"/>
<organism evidence="2">
    <name type="scientific">Acinetobacter baumannii</name>
    <dbReference type="NCBI Taxonomy" id="470"/>
    <lineage>
        <taxon>Bacteria</taxon>
        <taxon>Pseudomonadati</taxon>
        <taxon>Pseudomonadota</taxon>
        <taxon>Gammaproteobacteria</taxon>
        <taxon>Moraxellales</taxon>
        <taxon>Moraxellaceae</taxon>
        <taxon>Acinetobacter</taxon>
        <taxon>Acinetobacter calcoaceticus/baumannii complex</taxon>
    </lineage>
</organism>
<comment type="caution">
    <text evidence="2">The sequence shown here is derived from an EMBL/GenBank/DDBJ whole genome shotgun (WGS) entry which is preliminary data.</text>
</comment>
<dbReference type="EMBL" id="JARTMM020000002">
    <property type="protein sequence ID" value="MEC5498757.1"/>
    <property type="molecule type" value="Genomic_DNA"/>
</dbReference>
<keyword evidence="1" id="KW-1133">Transmembrane helix</keyword>
<name>A0AA90HWG3_ACIBA</name>
<accession>A0AA90HWG3</accession>
<evidence type="ECO:0000256" key="1">
    <source>
        <dbReference type="SAM" id="Phobius"/>
    </source>
</evidence>
<reference evidence="3" key="3">
    <citation type="submission" date="2024-01" db="EMBL/GenBank/DDBJ databases">
        <authorList>
            <person name="Macesic N."/>
        </authorList>
    </citation>
    <scope>NUCLEOTIDE SEQUENCE</scope>
    <source>
        <strain evidence="3">CPO519</strain>
    </source>
</reference>
<evidence type="ECO:0000313" key="3">
    <source>
        <dbReference type="EMBL" id="MEC5498757.1"/>
    </source>
</evidence>
<proteinExistence type="predicted"/>
<protein>
    <submittedName>
        <fullName evidence="2">Uncharacterized protein</fullName>
    </submittedName>
</protein>
<gene>
    <name evidence="3" type="ORF">P9867_020635</name>
    <name evidence="2" type="ORF">P9867_15910</name>
</gene>
<dbReference type="Proteomes" id="UP001174156">
    <property type="component" value="Unassembled WGS sequence"/>
</dbReference>
<reference evidence="2" key="2">
    <citation type="submission" date="2023-01" db="EMBL/GenBank/DDBJ databases">
        <title>Genomic dissection of endemic carbapenem resistance: metallo-beta-lactamase gene dissemination through clonal, plasmid and integron transfer pathways.</title>
        <authorList>
            <person name="Macesic N."/>
        </authorList>
    </citation>
    <scope>NUCLEOTIDE SEQUENCE</scope>
    <source>
        <strain evidence="2">CPO519</strain>
    </source>
</reference>